<dbReference type="OrthoDB" id="7219056at2"/>
<reference evidence="5 6" key="1">
    <citation type="submission" date="2017-05" db="EMBL/GenBank/DDBJ databases">
        <title>Genome sequence of Acetobacter pasteurianus subsp. pasteurianus strain SRCM101342.</title>
        <authorList>
            <person name="Cho S.H."/>
        </authorList>
    </citation>
    <scope>NUCLEOTIDE SEQUENCE [LARGE SCALE GENOMIC DNA]</scope>
    <source>
        <strain evidence="5 6">SRCM101342</strain>
    </source>
</reference>
<protein>
    <recommendedName>
        <fullName evidence="4">VRR-NUC domain-containing protein</fullName>
    </recommendedName>
</protein>
<name>A0A1Y0Y7H2_ACEPA</name>
<evidence type="ECO:0000256" key="1">
    <source>
        <dbReference type="ARBA" id="ARBA00001946"/>
    </source>
</evidence>
<evidence type="ECO:0000259" key="4">
    <source>
        <dbReference type="SMART" id="SM00990"/>
    </source>
</evidence>
<sequence>MSQHEEDRLHTFIWKAMQFMLPDDAVAWSNENRQCGPREGFRRKQRGCVPGVPDMVVNWKGRPLYIEIKTPKGTVSKVQRDMHKRLKAAGAAVAICRSLEDVVYFLETHDVPLKGAVMA</sequence>
<gene>
    <name evidence="5" type="ORF">S1001342_01803</name>
</gene>
<dbReference type="GO" id="GO:0004518">
    <property type="term" value="F:nuclease activity"/>
    <property type="evidence" value="ECO:0007669"/>
    <property type="project" value="UniProtKB-KW"/>
</dbReference>
<accession>A0A1Y0Y7H2</accession>
<dbReference type="GO" id="GO:0003676">
    <property type="term" value="F:nucleic acid binding"/>
    <property type="evidence" value="ECO:0007669"/>
    <property type="project" value="InterPro"/>
</dbReference>
<organism evidence="5 6">
    <name type="scientific">Acetobacter pasteurianus subsp. pasteurianus</name>
    <dbReference type="NCBI Taxonomy" id="481145"/>
    <lineage>
        <taxon>Bacteria</taxon>
        <taxon>Pseudomonadati</taxon>
        <taxon>Pseudomonadota</taxon>
        <taxon>Alphaproteobacteria</taxon>
        <taxon>Acetobacterales</taxon>
        <taxon>Acetobacteraceae</taxon>
        <taxon>Acetobacter</taxon>
    </lineage>
</organism>
<dbReference type="AlphaFoldDB" id="A0A1Y0Y7H2"/>
<evidence type="ECO:0000256" key="3">
    <source>
        <dbReference type="ARBA" id="ARBA00022801"/>
    </source>
</evidence>
<keyword evidence="3" id="KW-0378">Hydrolase</keyword>
<evidence type="ECO:0000313" key="5">
    <source>
        <dbReference type="EMBL" id="ARW48126.1"/>
    </source>
</evidence>
<evidence type="ECO:0000256" key="2">
    <source>
        <dbReference type="ARBA" id="ARBA00022722"/>
    </source>
</evidence>
<proteinExistence type="predicted"/>
<dbReference type="RefSeq" id="WP_087651801.1">
    <property type="nucleotide sequence ID" value="NZ_CP021509.1"/>
</dbReference>
<dbReference type="Proteomes" id="UP000196205">
    <property type="component" value="Chromosome"/>
</dbReference>
<dbReference type="InterPro" id="IPR014883">
    <property type="entry name" value="VRR_NUC"/>
</dbReference>
<dbReference type="GeneID" id="66351658"/>
<evidence type="ECO:0000313" key="6">
    <source>
        <dbReference type="Proteomes" id="UP000196205"/>
    </source>
</evidence>
<dbReference type="EMBL" id="CP021509">
    <property type="protein sequence ID" value="ARW48126.1"/>
    <property type="molecule type" value="Genomic_DNA"/>
</dbReference>
<dbReference type="SMART" id="SM00990">
    <property type="entry name" value="VRR_NUC"/>
    <property type="match status" value="1"/>
</dbReference>
<dbReference type="GO" id="GO:0016788">
    <property type="term" value="F:hydrolase activity, acting on ester bonds"/>
    <property type="evidence" value="ECO:0007669"/>
    <property type="project" value="InterPro"/>
</dbReference>
<comment type="cofactor">
    <cofactor evidence="1">
        <name>Mg(2+)</name>
        <dbReference type="ChEBI" id="CHEBI:18420"/>
    </cofactor>
</comment>
<dbReference type="Gene3D" id="3.40.1350.10">
    <property type="match status" value="1"/>
</dbReference>
<feature type="domain" description="VRR-NUC" evidence="4">
    <location>
        <begin position="20"/>
        <end position="100"/>
    </location>
</feature>
<keyword evidence="2" id="KW-0540">Nuclease</keyword>
<dbReference type="InterPro" id="IPR011856">
    <property type="entry name" value="tRNA_endonuc-like_dom_sf"/>
</dbReference>
<dbReference type="Pfam" id="PF08774">
    <property type="entry name" value="VRR_NUC"/>
    <property type="match status" value="1"/>
</dbReference>